<dbReference type="PANTHER" id="PTHR12286">
    <property type="entry name" value="SACCHAROPINE DEHYDROGENASE-LIKE OXIDOREDUCTASE"/>
    <property type="match status" value="1"/>
</dbReference>
<accession>A0A482WA48</accession>
<gene>
    <name evidence="2" type="ORF">BDFB_010958</name>
</gene>
<dbReference type="PANTHER" id="PTHR12286:SF5">
    <property type="entry name" value="SACCHAROPINE DEHYDROGENASE-LIKE OXIDOREDUCTASE"/>
    <property type="match status" value="1"/>
</dbReference>
<keyword evidence="1" id="KW-0812">Transmembrane</keyword>
<keyword evidence="3" id="KW-1185">Reference proteome</keyword>
<dbReference type="InterPro" id="IPR051276">
    <property type="entry name" value="Saccharopine_DH-like_oxidrdct"/>
</dbReference>
<dbReference type="OrthoDB" id="10268090at2759"/>
<dbReference type="EMBL" id="QDEB01013465">
    <property type="protein sequence ID" value="RZC41855.1"/>
    <property type="molecule type" value="Genomic_DNA"/>
</dbReference>
<evidence type="ECO:0000313" key="2">
    <source>
        <dbReference type="EMBL" id="RZC41855.1"/>
    </source>
</evidence>
<evidence type="ECO:0000313" key="3">
    <source>
        <dbReference type="Proteomes" id="UP000292052"/>
    </source>
</evidence>
<dbReference type="GO" id="GO:0009247">
    <property type="term" value="P:glycolipid biosynthetic process"/>
    <property type="evidence" value="ECO:0007669"/>
    <property type="project" value="TreeGrafter"/>
</dbReference>
<protein>
    <recommendedName>
        <fullName evidence="4">Saccharopine dehydrogenase-like C-terminal domain-containing protein</fullName>
    </recommendedName>
</protein>
<dbReference type="GO" id="GO:0005739">
    <property type="term" value="C:mitochondrion"/>
    <property type="evidence" value="ECO:0007669"/>
    <property type="project" value="TreeGrafter"/>
</dbReference>
<keyword evidence="1" id="KW-0472">Membrane</keyword>
<dbReference type="GO" id="GO:0005811">
    <property type="term" value="C:lipid droplet"/>
    <property type="evidence" value="ECO:0007669"/>
    <property type="project" value="TreeGrafter"/>
</dbReference>
<proteinExistence type="predicted"/>
<comment type="caution">
    <text evidence="2">The sequence shown here is derived from an EMBL/GenBank/DDBJ whole genome shotgun (WGS) entry which is preliminary data.</text>
</comment>
<keyword evidence="1" id="KW-1133">Transmembrane helix</keyword>
<dbReference type="AlphaFoldDB" id="A0A482WA48"/>
<evidence type="ECO:0008006" key="4">
    <source>
        <dbReference type="Google" id="ProtNLM"/>
    </source>
</evidence>
<name>A0A482WA48_ASBVE</name>
<evidence type="ECO:0000256" key="1">
    <source>
        <dbReference type="SAM" id="Phobius"/>
    </source>
</evidence>
<dbReference type="GO" id="GO:0005886">
    <property type="term" value="C:plasma membrane"/>
    <property type="evidence" value="ECO:0007669"/>
    <property type="project" value="TreeGrafter"/>
</dbReference>
<organism evidence="2 3">
    <name type="scientific">Asbolus verrucosus</name>
    <name type="common">Desert ironclad beetle</name>
    <dbReference type="NCBI Taxonomy" id="1661398"/>
    <lineage>
        <taxon>Eukaryota</taxon>
        <taxon>Metazoa</taxon>
        <taxon>Ecdysozoa</taxon>
        <taxon>Arthropoda</taxon>
        <taxon>Hexapoda</taxon>
        <taxon>Insecta</taxon>
        <taxon>Pterygota</taxon>
        <taxon>Neoptera</taxon>
        <taxon>Endopterygota</taxon>
        <taxon>Coleoptera</taxon>
        <taxon>Polyphaga</taxon>
        <taxon>Cucujiformia</taxon>
        <taxon>Tenebrionidae</taxon>
        <taxon>Pimeliinae</taxon>
        <taxon>Asbolus</taxon>
    </lineage>
</organism>
<feature type="transmembrane region" description="Helical" evidence="1">
    <location>
        <begin position="6"/>
        <end position="24"/>
    </location>
</feature>
<sequence>MVESFTSVKIFTIFGSIFSLLANMQFGRSLLLKYPEQFSYGLVTHEPPSEEKLAKTWFSVTFYGEGWKEELANADDQYSIPVNRAIVTRVKGRNPAYGSTCTCLVLAAITVITETNKLPSTGGVYTPGYAFANTSLIKELDENGVTFEVLSEKDLPLVSKY</sequence>
<dbReference type="Proteomes" id="UP000292052">
    <property type="component" value="Unassembled WGS sequence"/>
</dbReference>
<reference evidence="2 3" key="1">
    <citation type="submission" date="2017-03" db="EMBL/GenBank/DDBJ databases">
        <title>Genome of the blue death feigning beetle - Asbolus verrucosus.</title>
        <authorList>
            <person name="Rider S.D."/>
        </authorList>
    </citation>
    <scope>NUCLEOTIDE SEQUENCE [LARGE SCALE GENOMIC DNA]</scope>
    <source>
        <strain evidence="2">Butters</strain>
        <tissue evidence="2">Head and leg muscle</tissue>
    </source>
</reference>